<dbReference type="InterPro" id="IPR024072">
    <property type="entry name" value="DHFR-like_dom_sf"/>
</dbReference>
<evidence type="ECO:0000313" key="1">
    <source>
        <dbReference type="EMBL" id="CAI0395829.1"/>
    </source>
</evidence>
<dbReference type="Gene3D" id="3.40.430.10">
    <property type="entry name" value="Dihydrofolate Reductase, subunit A"/>
    <property type="match status" value="1"/>
</dbReference>
<evidence type="ECO:0000313" key="2">
    <source>
        <dbReference type="Proteomes" id="UP001154282"/>
    </source>
</evidence>
<protein>
    <submittedName>
        <fullName evidence="1">Uncharacterized protein</fullName>
    </submittedName>
</protein>
<dbReference type="EMBL" id="CAMGYJ010000003">
    <property type="protein sequence ID" value="CAI0395829.1"/>
    <property type="molecule type" value="Genomic_DNA"/>
</dbReference>
<organism evidence="1 2">
    <name type="scientific">Linum tenue</name>
    <dbReference type="NCBI Taxonomy" id="586396"/>
    <lineage>
        <taxon>Eukaryota</taxon>
        <taxon>Viridiplantae</taxon>
        <taxon>Streptophyta</taxon>
        <taxon>Embryophyta</taxon>
        <taxon>Tracheophyta</taxon>
        <taxon>Spermatophyta</taxon>
        <taxon>Magnoliopsida</taxon>
        <taxon>eudicotyledons</taxon>
        <taxon>Gunneridae</taxon>
        <taxon>Pentapetalae</taxon>
        <taxon>rosids</taxon>
        <taxon>fabids</taxon>
        <taxon>Malpighiales</taxon>
        <taxon>Linaceae</taxon>
        <taxon>Linum</taxon>
    </lineage>
</organism>
<comment type="caution">
    <text evidence="1">The sequence shown here is derived from an EMBL/GenBank/DDBJ whole genome shotgun (WGS) entry which is preliminary data.</text>
</comment>
<accession>A0AAV0IGM2</accession>
<reference evidence="1" key="1">
    <citation type="submission" date="2022-08" db="EMBL/GenBank/DDBJ databases">
        <authorList>
            <person name="Gutierrez-Valencia J."/>
        </authorList>
    </citation>
    <scope>NUCLEOTIDE SEQUENCE</scope>
</reference>
<dbReference type="Proteomes" id="UP001154282">
    <property type="component" value="Unassembled WGS sequence"/>
</dbReference>
<keyword evidence="2" id="KW-1185">Reference proteome</keyword>
<proteinExistence type="predicted"/>
<gene>
    <name evidence="1" type="ORF">LITE_LOCUS8882</name>
</gene>
<dbReference type="SUPFAM" id="SSF53597">
    <property type="entry name" value="Dihydrofolate reductase-like"/>
    <property type="match status" value="1"/>
</dbReference>
<sequence>MVDPNPIVASKGVDKLRGAGIDVMVGVEEELCKRLNEAYIHKMLTGNPFLTIRYSISLNGNILDQLGEGATERGGYYSRLLQEYDAIVLSASATTIELPLSISQEPGANQPLWIITASSSDPIRVPLVDVGQSDSKVIIFVAKESSVETSQRGNKTVVLDRINLKAILEYCKQQGLCSLLLDLRGTPVGIEKLVKEGMEYKMLQKIVVEVLPLWEGEDDAAALAALKTMGRHVDLKNVQTSSSDGSIVLEGYF</sequence>
<dbReference type="AlphaFoldDB" id="A0AAV0IGM2"/>
<name>A0AAV0IGM2_9ROSI</name>